<evidence type="ECO:0000313" key="1">
    <source>
        <dbReference type="EMBL" id="SFZ79347.1"/>
    </source>
</evidence>
<proteinExistence type="predicted"/>
<accession>A0A1K2HRI0</accession>
<sequence length="152" mass="17103">MNAAISFYPPLQALLGLPLSTAQQRLPHPLPLGLPEAFRARLVELADCESLPDSAFERLYFDLILCPQLHASIRRMQPGGVGSSDQPASEAIFLDPRFSWSRHLDDRLAHRWRECLLRQGDGAYLDEALGLLAGFRQLAEQLDHQANAHDWH</sequence>
<evidence type="ECO:0000313" key="2">
    <source>
        <dbReference type="Proteomes" id="UP000186513"/>
    </source>
</evidence>
<dbReference type="OrthoDB" id="9429419at2"/>
<dbReference type="EMBL" id="FPKR01000016">
    <property type="protein sequence ID" value="SFZ79347.1"/>
    <property type="molecule type" value="Genomic_DNA"/>
</dbReference>
<gene>
    <name evidence="1" type="ORF">SAMN02745887_03528</name>
</gene>
<protein>
    <submittedName>
        <fullName evidence="1">Uncharacterized protein</fullName>
    </submittedName>
</protein>
<name>A0A1K2HRI0_9NEIS</name>
<organism evidence="1 2">
    <name type="scientific">Chitinimonas taiwanensis DSM 18899</name>
    <dbReference type="NCBI Taxonomy" id="1121279"/>
    <lineage>
        <taxon>Bacteria</taxon>
        <taxon>Pseudomonadati</taxon>
        <taxon>Pseudomonadota</taxon>
        <taxon>Betaproteobacteria</taxon>
        <taxon>Neisseriales</taxon>
        <taxon>Chitinibacteraceae</taxon>
        <taxon>Chitinimonas</taxon>
    </lineage>
</organism>
<dbReference type="Proteomes" id="UP000186513">
    <property type="component" value="Unassembled WGS sequence"/>
</dbReference>
<reference evidence="1 2" key="1">
    <citation type="submission" date="2016-11" db="EMBL/GenBank/DDBJ databases">
        <authorList>
            <person name="Jaros S."/>
            <person name="Januszkiewicz K."/>
            <person name="Wedrychowicz H."/>
        </authorList>
    </citation>
    <scope>NUCLEOTIDE SEQUENCE [LARGE SCALE GENOMIC DNA]</scope>
    <source>
        <strain evidence="1 2">DSM 18899</strain>
    </source>
</reference>
<dbReference type="RefSeq" id="WP_072430008.1">
    <property type="nucleotide sequence ID" value="NZ_FPKR01000016.1"/>
</dbReference>
<keyword evidence="2" id="KW-1185">Reference proteome</keyword>
<dbReference type="AlphaFoldDB" id="A0A1K2HRI0"/>